<organism evidence="2 3">
    <name type="scientific">Cyclotella atomus</name>
    <dbReference type="NCBI Taxonomy" id="382360"/>
    <lineage>
        <taxon>Eukaryota</taxon>
        <taxon>Sar</taxon>
        <taxon>Stramenopiles</taxon>
        <taxon>Ochrophyta</taxon>
        <taxon>Bacillariophyta</taxon>
        <taxon>Coscinodiscophyceae</taxon>
        <taxon>Thalassiosirophycidae</taxon>
        <taxon>Stephanodiscales</taxon>
        <taxon>Stephanodiscaceae</taxon>
        <taxon>Cyclotella</taxon>
    </lineage>
</organism>
<feature type="compositionally biased region" description="Low complexity" evidence="1">
    <location>
        <begin position="78"/>
        <end position="91"/>
    </location>
</feature>
<proteinExistence type="predicted"/>
<name>A0ABD3PBC5_9STRA</name>
<gene>
    <name evidence="2" type="ORF">ACHAWO_011244</name>
</gene>
<dbReference type="Proteomes" id="UP001530400">
    <property type="component" value="Unassembled WGS sequence"/>
</dbReference>
<reference evidence="2 3" key="1">
    <citation type="submission" date="2024-10" db="EMBL/GenBank/DDBJ databases">
        <title>Updated reference genomes for cyclostephanoid diatoms.</title>
        <authorList>
            <person name="Roberts W.R."/>
            <person name="Alverson A.J."/>
        </authorList>
    </citation>
    <scope>NUCLEOTIDE SEQUENCE [LARGE SCALE GENOMIC DNA]</scope>
    <source>
        <strain evidence="2 3">AJA010-31</strain>
    </source>
</reference>
<dbReference type="AlphaFoldDB" id="A0ABD3PBC5"/>
<dbReference type="EMBL" id="JALLPJ020000709">
    <property type="protein sequence ID" value="KAL3784952.1"/>
    <property type="molecule type" value="Genomic_DNA"/>
</dbReference>
<evidence type="ECO:0000256" key="1">
    <source>
        <dbReference type="SAM" id="MobiDB-lite"/>
    </source>
</evidence>
<sequence>MNSEIARDEDFWFPADLFTDELDYNDVPNTNNAAEVVSQSSRADNSTIYSDELELELFEQVPQTIDVPKHKKARVMGEGEQFSTEQSSTSTPLLASWQPAAATQGPGQFSFHSSPYQAPLMPPPTMATPGFATTTPPPLPSVNTSVKVTKSTQVKDLLAILCENISSDPSQSVQDLMTLRLLLIRPTLTPEEDHLLDTVLILFESYLTAGRSRPDIATMVALVQQQQQLQLTQQQLVYPAASPVPQSQGTPPTFPGQYFGWNVVSPRSSISY</sequence>
<comment type="caution">
    <text evidence="2">The sequence shown here is derived from an EMBL/GenBank/DDBJ whole genome shotgun (WGS) entry which is preliminary data.</text>
</comment>
<feature type="region of interest" description="Disordered" evidence="1">
    <location>
        <begin position="69"/>
        <end position="92"/>
    </location>
</feature>
<evidence type="ECO:0000313" key="3">
    <source>
        <dbReference type="Proteomes" id="UP001530400"/>
    </source>
</evidence>
<evidence type="ECO:0000313" key="2">
    <source>
        <dbReference type="EMBL" id="KAL3784952.1"/>
    </source>
</evidence>
<accession>A0ABD3PBC5</accession>
<keyword evidence="3" id="KW-1185">Reference proteome</keyword>
<protein>
    <submittedName>
        <fullName evidence="2">Uncharacterized protein</fullName>
    </submittedName>
</protein>